<keyword evidence="5" id="KW-1185">Reference proteome</keyword>
<protein>
    <recommendedName>
        <fullName evidence="6">F-box domain-containing protein</fullName>
    </recommendedName>
</protein>
<evidence type="ECO:0000313" key="4">
    <source>
        <dbReference type="EMBL" id="KAJ9546163.1"/>
    </source>
</evidence>
<dbReference type="Gene3D" id="1.20.1280.50">
    <property type="match status" value="1"/>
</dbReference>
<feature type="domain" description="LOB" evidence="3">
    <location>
        <begin position="1"/>
        <end position="103"/>
    </location>
</feature>
<dbReference type="PANTHER" id="PTHR31672:SF13">
    <property type="entry name" value="F-BOX PROTEIN CPR30-LIKE"/>
    <property type="match status" value="1"/>
</dbReference>
<dbReference type="Pfam" id="PF08268">
    <property type="entry name" value="FBA_3"/>
    <property type="match status" value="1"/>
</dbReference>
<reference evidence="4" key="1">
    <citation type="submission" date="2023-03" db="EMBL/GenBank/DDBJ databases">
        <title>Chromosome-scale reference genome and RAD-based genetic map of yellow starthistle (Centaurea solstitialis) reveal putative structural variation and QTLs associated with invader traits.</title>
        <authorList>
            <person name="Reatini B."/>
            <person name="Cang F.A."/>
            <person name="Jiang Q."/>
            <person name="Mckibben M.T.W."/>
            <person name="Barker M.S."/>
            <person name="Rieseberg L.H."/>
            <person name="Dlugosch K.M."/>
        </authorList>
    </citation>
    <scope>NUCLEOTIDE SEQUENCE</scope>
    <source>
        <strain evidence="4">CAN-66</strain>
        <tissue evidence="4">Leaf</tissue>
    </source>
</reference>
<accession>A0AA38SPG9</accession>
<evidence type="ECO:0008006" key="6">
    <source>
        <dbReference type="Google" id="ProtNLM"/>
    </source>
</evidence>
<dbReference type="AlphaFoldDB" id="A0AA38SPG9"/>
<dbReference type="InterPro" id="IPR013187">
    <property type="entry name" value="F-box-assoc_dom_typ3"/>
</dbReference>
<name>A0AA38SPG9_9ASTR</name>
<gene>
    <name evidence="4" type="ORF">OSB04_025870</name>
</gene>
<evidence type="ECO:0000256" key="1">
    <source>
        <dbReference type="ARBA" id="ARBA00005474"/>
    </source>
</evidence>
<proteinExistence type="inferred from homology"/>
<dbReference type="InterPro" id="IPR004883">
    <property type="entry name" value="LOB"/>
</dbReference>
<dbReference type="SMART" id="SM00256">
    <property type="entry name" value="FBOX"/>
    <property type="match status" value="1"/>
</dbReference>
<dbReference type="Pfam" id="PF03195">
    <property type="entry name" value="LOB"/>
    <property type="match status" value="1"/>
</dbReference>
<dbReference type="PROSITE" id="PS50891">
    <property type="entry name" value="LOB"/>
    <property type="match status" value="1"/>
</dbReference>
<dbReference type="Proteomes" id="UP001172457">
    <property type="component" value="Chromosome 6"/>
</dbReference>
<dbReference type="InterPro" id="IPR017451">
    <property type="entry name" value="F-box-assoc_interact_dom"/>
</dbReference>
<evidence type="ECO:0000259" key="3">
    <source>
        <dbReference type="PROSITE" id="PS50891"/>
    </source>
</evidence>
<dbReference type="PROSITE" id="PS50181">
    <property type="entry name" value="FBOX"/>
    <property type="match status" value="1"/>
</dbReference>
<organism evidence="4 5">
    <name type="scientific">Centaurea solstitialis</name>
    <name type="common">yellow star-thistle</name>
    <dbReference type="NCBI Taxonomy" id="347529"/>
    <lineage>
        <taxon>Eukaryota</taxon>
        <taxon>Viridiplantae</taxon>
        <taxon>Streptophyta</taxon>
        <taxon>Embryophyta</taxon>
        <taxon>Tracheophyta</taxon>
        <taxon>Spermatophyta</taxon>
        <taxon>Magnoliopsida</taxon>
        <taxon>eudicotyledons</taxon>
        <taxon>Gunneridae</taxon>
        <taxon>Pentapetalae</taxon>
        <taxon>asterids</taxon>
        <taxon>campanulids</taxon>
        <taxon>Asterales</taxon>
        <taxon>Asteraceae</taxon>
        <taxon>Carduoideae</taxon>
        <taxon>Cardueae</taxon>
        <taxon>Centaureinae</taxon>
        <taxon>Centaurea</taxon>
    </lineage>
</organism>
<dbReference type="InterPro" id="IPR001810">
    <property type="entry name" value="F-box_dom"/>
</dbReference>
<sequence length="454" mass="51850">MCAACTILNKKTCPPMCGLKTYFPNPEDEKTISGLHRVFHATNVERMIYLTKVDERNKLIKSLEREARMRIENPVMGCIDVIEALEKRIENLLFSLFGLFVRNLPDDVIHNILSRLSAKPLMRFKCVSAYWNTQITESYFKSHRKLLLSGTSLYALKGKNAYSRVELPSPFETRGHWRKVLVVGTLYGIVVLALEREDAFQLMLYNPLTREANKLPNPPRSCCISAGKLRAYGFGYGYDATPHDSKIVIGYSKVFCKCSRSKSDRKYCHVFSLKRGSWTTPETDFGSDGILRTAGVFINGYLNWIFGYPGEKLSITVLDVEEMKNVTRMDAPVGTDQGSSCLGTLHKRLCVVTQTNSRFRVWVLNTERYLHKEWSKTYSFTGVCIGRDYHRLRTICILEDGRIVLKDSKSRRLIFYDPSKGFSRSVFRCTQPFTATGIEYVESLASPSDICLLR</sequence>
<dbReference type="InterPro" id="IPR050796">
    <property type="entry name" value="SCF_F-box_component"/>
</dbReference>
<comment type="caution">
    <text evidence="4">The sequence shown here is derived from an EMBL/GenBank/DDBJ whole genome shotgun (WGS) entry which is preliminary data.</text>
</comment>
<dbReference type="NCBIfam" id="TIGR01640">
    <property type="entry name" value="F_box_assoc_1"/>
    <property type="match status" value="1"/>
</dbReference>
<dbReference type="EMBL" id="JARYMX010000006">
    <property type="protein sequence ID" value="KAJ9546163.1"/>
    <property type="molecule type" value="Genomic_DNA"/>
</dbReference>
<comment type="similarity">
    <text evidence="1">Belongs to the LOB domain-containing protein family.</text>
</comment>
<dbReference type="InterPro" id="IPR011043">
    <property type="entry name" value="Gal_Oxase/kelch_b-propeller"/>
</dbReference>
<evidence type="ECO:0000259" key="2">
    <source>
        <dbReference type="PROSITE" id="PS50181"/>
    </source>
</evidence>
<dbReference type="SUPFAM" id="SSF81383">
    <property type="entry name" value="F-box domain"/>
    <property type="match status" value="1"/>
</dbReference>
<dbReference type="InterPro" id="IPR036047">
    <property type="entry name" value="F-box-like_dom_sf"/>
</dbReference>
<feature type="domain" description="F-box" evidence="2">
    <location>
        <begin position="98"/>
        <end position="146"/>
    </location>
</feature>
<dbReference type="Pfam" id="PF00646">
    <property type="entry name" value="F-box"/>
    <property type="match status" value="1"/>
</dbReference>
<dbReference type="SUPFAM" id="SSF50965">
    <property type="entry name" value="Galactose oxidase, central domain"/>
    <property type="match status" value="1"/>
</dbReference>
<evidence type="ECO:0000313" key="5">
    <source>
        <dbReference type="Proteomes" id="UP001172457"/>
    </source>
</evidence>
<dbReference type="PANTHER" id="PTHR31672">
    <property type="entry name" value="BNACNNG10540D PROTEIN"/>
    <property type="match status" value="1"/>
</dbReference>